<name>A0A543KKM3_9MICO</name>
<dbReference type="AlphaFoldDB" id="A0A543KKM3"/>
<evidence type="ECO:0000313" key="4">
    <source>
        <dbReference type="Proteomes" id="UP000315133"/>
    </source>
</evidence>
<dbReference type="PANTHER" id="PTHR43476">
    <property type="entry name" value="3-(3-HYDROXY-PHENYL)PROPIONATE/3-HYDROXYCINNAMIC ACID HYDROXYLASE"/>
    <property type="match status" value="1"/>
</dbReference>
<dbReference type="InterPro" id="IPR036188">
    <property type="entry name" value="FAD/NAD-bd_sf"/>
</dbReference>
<dbReference type="Gene3D" id="3.50.50.60">
    <property type="entry name" value="FAD/NAD(P)-binding domain"/>
    <property type="match status" value="1"/>
</dbReference>
<dbReference type="EMBL" id="VFPU01000001">
    <property type="protein sequence ID" value="TQM95642.1"/>
    <property type="molecule type" value="Genomic_DNA"/>
</dbReference>
<gene>
    <name evidence="3" type="ORF">FB476_0487</name>
</gene>
<dbReference type="PANTHER" id="PTHR43476:SF3">
    <property type="entry name" value="FAD-BINDING MONOOXYGENASE"/>
    <property type="match status" value="1"/>
</dbReference>
<dbReference type="OrthoDB" id="4246007at2"/>
<organism evidence="3 4">
    <name type="scientific">Ornithinimicrobium humiphilum</name>
    <dbReference type="NCBI Taxonomy" id="125288"/>
    <lineage>
        <taxon>Bacteria</taxon>
        <taxon>Bacillati</taxon>
        <taxon>Actinomycetota</taxon>
        <taxon>Actinomycetes</taxon>
        <taxon>Micrococcales</taxon>
        <taxon>Ornithinimicrobiaceae</taxon>
        <taxon>Ornithinimicrobium</taxon>
    </lineage>
</organism>
<keyword evidence="4" id="KW-1185">Reference proteome</keyword>
<dbReference type="PRINTS" id="PR00420">
    <property type="entry name" value="RNGMNOXGNASE"/>
</dbReference>
<comment type="caution">
    <text evidence="3">The sequence shown here is derived from an EMBL/GenBank/DDBJ whole genome shotgun (WGS) entry which is preliminary data.</text>
</comment>
<protein>
    <submittedName>
        <fullName evidence="3">2-polyprenyl-6-methoxyphenol hydroxylase-like FAD-dependent oxidoreductase</fullName>
    </submittedName>
</protein>
<sequence length="397" mass="42392">MAPPSEDRTCDVVVVGAGPCGLYLACLLAQEGLDVVVLERRTEPSSHPRAIGLHPPALDALAVLDLDEEAVARGVAIRAGTARCRGRHLGTLTFERAWPDRPFVLSLPQDRTEALLRARLAVLAPDALQQGTEVVEIDVVPAGVRRLVTRAPDGEGASGTRRWRAALVVGADGARSLVRRRAGIRVEQRTYGHTYLMGDFADGTDDGSTAVLHLEREGIVESFPLPDGVRRWVVHTAGAMLPERPELLADLVAGRTGHRPDVPTSTMVSAFGVRRRLAERMVAGRSVVVGDAAHEISPIGGQGITLGWADARALAPAVVDVVRSGRTGPLEGVAALREVERERLAAARRAARRAELNMEAGRPMALPLDTTRAGVVRALLATPARDRLARAFTMHAG</sequence>
<accession>A0A543KKM3</accession>
<dbReference type="GO" id="GO:0008688">
    <property type="term" value="F:3-(3-hydroxyphenyl)propionate hydroxylase activity"/>
    <property type="evidence" value="ECO:0007669"/>
    <property type="project" value="TreeGrafter"/>
</dbReference>
<proteinExistence type="predicted"/>
<feature type="domain" description="FAD-binding" evidence="2">
    <location>
        <begin position="10"/>
        <end position="352"/>
    </location>
</feature>
<dbReference type="SUPFAM" id="SSF51905">
    <property type="entry name" value="FAD/NAD(P)-binding domain"/>
    <property type="match status" value="1"/>
</dbReference>
<evidence type="ECO:0000259" key="2">
    <source>
        <dbReference type="Pfam" id="PF01494"/>
    </source>
</evidence>
<reference evidence="3 4" key="1">
    <citation type="submission" date="2019-06" db="EMBL/GenBank/DDBJ databases">
        <title>Sequencing the genomes of 1000 actinobacteria strains.</title>
        <authorList>
            <person name="Klenk H.-P."/>
        </authorList>
    </citation>
    <scope>NUCLEOTIDE SEQUENCE [LARGE SCALE GENOMIC DNA]</scope>
    <source>
        <strain evidence="3 4">DSM 12362</strain>
    </source>
</reference>
<dbReference type="Gene3D" id="3.30.70.2450">
    <property type="match status" value="1"/>
</dbReference>
<dbReference type="GO" id="GO:0071949">
    <property type="term" value="F:FAD binding"/>
    <property type="evidence" value="ECO:0007669"/>
    <property type="project" value="InterPro"/>
</dbReference>
<dbReference type="RefSeq" id="WP_141817366.1">
    <property type="nucleotide sequence ID" value="NZ_BAAAIL010000003.1"/>
</dbReference>
<evidence type="ECO:0000256" key="1">
    <source>
        <dbReference type="ARBA" id="ARBA00023002"/>
    </source>
</evidence>
<dbReference type="Pfam" id="PF01494">
    <property type="entry name" value="FAD_binding_3"/>
    <property type="match status" value="1"/>
</dbReference>
<keyword evidence="1" id="KW-0560">Oxidoreductase</keyword>
<dbReference type="GO" id="GO:0019622">
    <property type="term" value="P:3-(3-hydroxy)phenylpropionate catabolic process"/>
    <property type="evidence" value="ECO:0007669"/>
    <property type="project" value="TreeGrafter"/>
</dbReference>
<evidence type="ECO:0000313" key="3">
    <source>
        <dbReference type="EMBL" id="TQM95642.1"/>
    </source>
</evidence>
<dbReference type="InterPro" id="IPR002938">
    <property type="entry name" value="FAD-bd"/>
</dbReference>
<dbReference type="InterPro" id="IPR050631">
    <property type="entry name" value="PheA/TfdB_FAD_monoxygenase"/>
</dbReference>
<dbReference type="Proteomes" id="UP000315133">
    <property type="component" value="Unassembled WGS sequence"/>
</dbReference>